<dbReference type="PROSITE" id="PS50237">
    <property type="entry name" value="HECT"/>
    <property type="match status" value="1"/>
</dbReference>
<proteinExistence type="predicted"/>
<keyword evidence="3 8" id="KW-0853">WD repeat</keyword>
<evidence type="ECO:0000256" key="5">
    <source>
        <dbReference type="ARBA" id="ARBA00022737"/>
    </source>
</evidence>
<dbReference type="SMART" id="SM00119">
    <property type="entry name" value="HECTc"/>
    <property type="match status" value="1"/>
</dbReference>
<dbReference type="Proteomes" id="UP000887575">
    <property type="component" value="Unassembled WGS sequence"/>
</dbReference>
<dbReference type="PROSITE" id="PS50294">
    <property type="entry name" value="WD_REPEATS_REGION"/>
    <property type="match status" value="3"/>
</dbReference>
<name>A0AAF3EW09_9BILA</name>
<dbReference type="GO" id="GO:0061630">
    <property type="term" value="F:ubiquitin protein ligase activity"/>
    <property type="evidence" value="ECO:0007669"/>
    <property type="project" value="UniProtKB-EC"/>
</dbReference>
<dbReference type="GO" id="GO:0000209">
    <property type="term" value="P:protein polyubiquitination"/>
    <property type="evidence" value="ECO:0007669"/>
    <property type="project" value="InterPro"/>
</dbReference>
<evidence type="ECO:0000256" key="2">
    <source>
        <dbReference type="ARBA" id="ARBA00012485"/>
    </source>
</evidence>
<evidence type="ECO:0000256" key="7">
    <source>
        <dbReference type="PROSITE-ProRule" id="PRU00104"/>
    </source>
</evidence>
<evidence type="ECO:0000313" key="10">
    <source>
        <dbReference type="Proteomes" id="UP000887575"/>
    </source>
</evidence>
<sequence length="1245" mass="142927">MEQMKLQGTLEGHNGWVTQIATTTRDDRTTVISSSRDKTMIIWDVDSSSVNETGHAGRPLKSLHGHGHFVSDVVISQDGQFALSGSWDKSLRLWDLNTGASTRRFASHEKDVLSVAFSADNRQIVSGSRDRTIKLWNTLAQCKFTIQEDCHTDWVSTVRFSPNVRDPVIVSAGWDKVLRKTIFDNDIDIETPAQAKVKRLNKIGKQARVLEASNCVYFQIKMNYNLFDFNGTVKRNRNQDAMLKTLTSRDDFMRKLEAERRARQEDHQREGSVRRIQRFWRRYKAVKITSRKAREAFDRCTNEGSPENLSHKISLLNLCYKSAEDNERLLTLCGQMLNLIRAKKLDELPSRNRRQLGTLILKFLQKAGPDSNLAAPLRVFGELLDSDEMMKLVLKEKYIDSMLRLIVFFTPSTSGIHVEETLPARLETLCDYLIMPIFKIPQEKSKMLASLLTTLCKSDSLLSVITVVLPFLRRMIAKGKCTIQELIQSNVHITVETKNEREILSYAFVFLLQGFSIDDLSFASRHDYLKLIVERLEFEKPSTRNKETPMDTDLISDEQILLFTHSSTRKILSGPWWVKLCVEEGEKGDVDDINVVARLTEVASSPETLHLLAGKREFLQRLWIFLESNGVQEKLKYQKHMDTLKNGMRLDVAAQTTYLPCLSLFSQLLAIFVRNTEDEFFVEGNTKMPFSRDAFIKVARSLRDVVLGLTDLAFPDDLQMREHEKTIEGKQEAQRWSTIYENMVNLIRILQQKDQRVHFLPEGLWNDHNRQVVIQRTSMVAVGPRRRGARRQNLPAQPTFDFVRHLFANQPGGSSFDDDDDSEDETSKPILSATDLRNLSIMRSIPFVVPFRQRIKIFDEMLLKDKEEHGAGFDNWGNPAGHSISISVRRQHLYEDSFDALSIKNVPDLRLPMRIHMINWVGLDEAGIDGGGIFREYLSELARTAFDPEKGFFQYTADRLLYPNPMASKLYDNYSQHFYFLGRIIAKLIYEKQLAEIRFADFFLAQLLGAERAKNVDLHHMKSYDPVIWRQLMQLREYSEEGMRELELDFTILQEELGAVSRSELIPGGASVRVTTENRDQYVQLYCNYSLYKRMEPIVDSMRAGVTNVLDVQLLAIFSSSELQFIVSGADVDIDVNDMRRYSVIHNLNNDRDKEYMDLFWATVSSMPSEDKRALLKFITGCSRPPLDGFKELYPQIGIQLTKSDGLPTSATCMNLLKLPVYKNLKELGEKLKYAIHAGAGFELS</sequence>
<dbReference type="SUPFAM" id="SSF56204">
    <property type="entry name" value="Hect, E3 ligase catalytic domain"/>
    <property type="match status" value="1"/>
</dbReference>
<feature type="repeat" description="WD" evidence="8">
    <location>
        <begin position="63"/>
        <end position="104"/>
    </location>
</feature>
<dbReference type="Pfam" id="PF00400">
    <property type="entry name" value="WD40"/>
    <property type="match status" value="3"/>
</dbReference>
<dbReference type="Gene3D" id="2.130.10.10">
    <property type="entry name" value="YVTN repeat-like/Quinoprotein amine dehydrogenase"/>
    <property type="match status" value="1"/>
</dbReference>
<dbReference type="InterPro" id="IPR044611">
    <property type="entry name" value="E3A/B/C-like"/>
</dbReference>
<comment type="catalytic activity">
    <reaction evidence="1">
        <text>S-ubiquitinyl-[E2 ubiquitin-conjugating enzyme]-L-cysteine + [acceptor protein]-L-lysine = [E2 ubiquitin-conjugating enzyme]-L-cysteine + N(6)-ubiquitinyl-[acceptor protein]-L-lysine.</text>
        <dbReference type="EC" id="2.3.2.26"/>
    </reaction>
</comment>
<accession>A0AAF3EW09</accession>
<feature type="domain" description="HECT" evidence="9">
    <location>
        <begin position="905"/>
        <end position="1245"/>
    </location>
</feature>
<feature type="repeat" description="WD" evidence="8">
    <location>
        <begin position="10"/>
        <end position="53"/>
    </location>
</feature>
<evidence type="ECO:0000259" key="9">
    <source>
        <dbReference type="PROSITE" id="PS50237"/>
    </source>
</evidence>
<protein>
    <recommendedName>
        <fullName evidence="2">HECT-type E3 ubiquitin transferase</fullName>
        <ecNumber evidence="2">2.3.2.26</ecNumber>
    </recommendedName>
</protein>
<dbReference type="SUPFAM" id="SSF50978">
    <property type="entry name" value="WD40 repeat-like"/>
    <property type="match status" value="1"/>
</dbReference>
<feature type="repeat" description="WD" evidence="8">
    <location>
        <begin position="105"/>
        <end position="137"/>
    </location>
</feature>
<evidence type="ECO:0000256" key="1">
    <source>
        <dbReference type="ARBA" id="ARBA00000885"/>
    </source>
</evidence>
<evidence type="ECO:0000256" key="6">
    <source>
        <dbReference type="ARBA" id="ARBA00022786"/>
    </source>
</evidence>
<evidence type="ECO:0000256" key="4">
    <source>
        <dbReference type="ARBA" id="ARBA00022679"/>
    </source>
</evidence>
<evidence type="ECO:0000256" key="8">
    <source>
        <dbReference type="PROSITE-ProRule" id="PRU00221"/>
    </source>
</evidence>
<dbReference type="Gene3D" id="3.30.2410.10">
    <property type="entry name" value="Hect, E3 ligase catalytic domain"/>
    <property type="match status" value="1"/>
</dbReference>
<feature type="active site" description="Glycyl thioester intermediate" evidence="7">
    <location>
        <position position="1213"/>
    </location>
</feature>
<dbReference type="InterPro" id="IPR035983">
    <property type="entry name" value="Hect_E3_ubiquitin_ligase"/>
</dbReference>
<dbReference type="AlphaFoldDB" id="A0AAF3EW09"/>
<dbReference type="CDD" id="cd00078">
    <property type="entry name" value="HECTc"/>
    <property type="match status" value="1"/>
</dbReference>
<keyword evidence="6 7" id="KW-0833">Ubl conjugation pathway</keyword>
<dbReference type="PROSITE" id="PS50082">
    <property type="entry name" value="WD_REPEATS_2"/>
    <property type="match status" value="3"/>
</dbReference>
<dbReference type="WBParaSite" id="MBELARI_LOCUS17752">
    <property type="protein sequence ID" value="MBELARI_LOCUS17752"/>
    <property type="gene ID" value="MBELARI_LOCUS17752"/>
</dbReference>
<evidence type="ECO:0000313" key="11">
    <source>
        <dbReference type="WBParaSite" id="MBELARI_LOCUS17752"/>
    </source>
</evidence>
<dbReference type="PANTHER" id="PTHR45700:SF2">
    <property type="entry name" value="UBIQUITIN-PROTEIN LIGASE E3C"/>
    <property type="match status" value="1"/>
</dbReference>
<dbReference type="Gene3D" id="3.30.2160.10">
    <property type="entry name" value="Hect, E3 ligase catalytic domain"/>
    <property type="match status" value="1"/>
</dbReference>
<dbReference type="EC" id="2.3.2.26" evidence="2"/>
<dbReference type="GO" id="GO:0006511">
    <property type="term" value="P:ubiquitin-dependent protein catabolic process"/>
    <property type="evidence" value="ECO:0007669"/>
    <property type="project" value="TreeGrafter"/>
</dbReference>
<keyword evidence="10" id="KW-1185">Reference proteome</keyword>
<dbReference type="PRINTS" id="PR00320">
    <property type="entry name" value="GPROTEINBRPT"/>
</dbReference>
<dbReference type="InterPro" id="IPR015943">
    <property type="entry name" value="WD40/YVTN_repeat-like_dom_sf"/>
</dbReference>
<reference evidence="11" key="1">
    <citation type="submission" date="2024-02" db="UniProtKB">
        <authorList>
            <consortium name="WormBaseParasite"/>
        </authorList>
    </citation>
    <scope>IDENTIFICATION</scope>
</reference>
<keyword evidence="4" id="KW-0808">Transferase</keyword>
<dbReference type="InterPro" id="IPR036322">
    <property type="entry name" value="WD40_repeat_dom_sf"/>
</dbReference>
<dbReference type="InterPro" id="IPR000569">
    <property type="entry name" value="HECT_dom"/>
</dbReference>
<dbReference type="SMART" id="SM00320">
    <property type="entry name" value="WD40"/>
    <property type="match status" value="4"/>
</dbReference>
<evidence type="ECO:0000256" key="3">
    <source>
        <dbReference type="ARBA" id="ARBA00022574"/>
    </source>
</evidence>
<dbReference type="CDD" id="cd00200">
    <property type="entry name" value="WD40"/>
    <property type="match status" value="1"/>
</dbReference>
<dbReference type="InterPro" id="IPR019775">
    <property type="entry name" value="WD40_repeat_CS"/>
</dbReference>
<organism evidence="10 11">
    <name type="scientific">Mesorhabditis belari</name>
    <dbReference type="NCBI Taxonomy" id="2138241"/>
    <lineage>
        <taxon>Eukaryota</taxon>
        <taxon>Metazoa</taxon>
        <taxon>Ecdysozoa</taxon>
        <taxon>Nematoda</taxon>
        <taxon>Chromadorea</taxon>
        <taxon>Rhabditida</taxon>
        <taxon>Rhabditina</taxon>
        <taxon>Rhabditomorpha</taxon>
        <taxon>Rhabditoidea</taxon>
        <taxon>Rhabditidae</taxon>
        <taxon>Mesorhabditinae</taxon>
        <taxon>Mesorhabditis</taxon>
    </lineage>
</organism>
<dbReference type="InterPro" id="IPR001680">
    <property type="entry name" value="WD40_rpt"/>
</dbReference>
<dbReference type="PROSITE" id="PS00678">
    <property type="entry name" value="WD_REPEATS_1"/>
    <property type="match status" value="2"/>
</dbReference>
<dbReference type="FunFam" id="2.130.10.10:FF:000615">
    <property type="entry name" value="Receptor for activated C kinase 1"/>
    <property type="match status" value="1"/>
</dbReference>
<dbReference type="Pfam" id="PF00632">
    <property type="entry name" value="HECT"/>
    <property type="match status" value="1"/>
</dbReference>
<dbReference type="InterPro" id="IPR020472">
    <property type="entry name" value="WD40_PAC1"/>
</dbReference>
<dbReference type="PANTHER" id="PTHR45700">
    <property type="entry name" value="UBIQUITIN-PROTEIN LIGASE E3C"/>
    <property type="match status" value="1"/>
</dbReference>
<dbReference type="FunFam" id="3.30.2160.10:FF:000002">
    <property type="entry name" value="Putative Ubiquitin-protein ligase E3C"/>
    <property type="match status" value="1"/>
</dbReference>
<keyword evidence="5" id="KW-0677">Repeat</keyword>
<dbReference type="Gene3D" id="3.90.1750.10">
    <property type="entry name" value="Hect, E3 ligase catalytic domains"/>
    <property type="match status" value="1"/>
</dbReference>